<evidence type="ECO:0000313" key="10">
    <source>
        <dbReference type="Proteomes" id="UP000239480"/>
    </source>
</evidence>
<dbReference type="EMBL" id="PVTD01000001">
    <property type="protein sequence ID" value="PRY25931.1"/>
    <property type="molecule type" value="Genomic_DNA"/>
</dbReference>
<dbReference type="Proteomes" id="UP000239480">
    <property type="component" value="Unassembled WGS sequence"/>
</dbReference>
<dbReference type="InterPro" id="IPR036365">
    <property type="entry name" value="PGBD-like_sf"/>
</dbReference>
<dbReference type="Pfam" id="PF20142">
    <property type="entry name" value="Scaffold"/>
    <property type="match status" value="1"/>
</dbReference>
<sequence>MWYPVPRRLIPALLVAIALSFPFWTAVPLQAQVTAFKQAVAEASHGNEAIAAFYRTRDYQPIFTGPDDTSRRAALFRALSKAGVHGLPVKRYDPRDLEAAFRTAKTPRDFGKAEVLAARMLVRFAQDLQSGAMVPRRIDSSIVRQLPRRDQVEQLESFAATSPEVFFRGLAPKTPQYTALLAEKLRLERVLAHGGWGATVDAEALKPGQSGAQVVALRNRLIAMGYMKRSVSRNYDGALQKAVQQFQIDHGLTPDGVAGADTMAELNVEVENRLSQVMVAMERERWTNVPKGDRHILVNIPEFTARIIDDGKETFSTRVVVGKTKSDQQTPEFSDTMEFMVINPSWNVPRSIATKEYLPLLKKNRNAVGHLKLVDSRGRTVSRGNVNFAKYSASTFPFRLRQPPSQRNALGQVKFMFPNKYNIYLHDTPSKSLFKRDRRAFSHGCVRVGQPFDLAYALLAEQSDNPEGLFRARLNSGAESRVNLEVPVPVHLQYRTAFAQPKGRMNYRHDIYGRDAKIWAAMEAAGVQIRKPES</sequence>
<dbReference type="SUPFAM" id="SSF141523">
    <property type="entry name" value="L,D-transpeptidase catalytic domain-like"/>
    <property type="match status" value="1"/>
</dbReference>
<keyword evidence="3" id="KW-0808">Transferase</keyword>
<evidence type="ECO:0000256" key="5">
    <source>
        <dbReference type="ARBA" id="ARBA00022984"/>
    </source>
</evidence>
<dbReference type="Gene3D" id="2.40.440.10">
    <property type="entry name" value="L,D-transpeptidase catalytic domain-like"/>
    <property type="match status" value="1"/>
</dbReference>
<dbReference type="GO" id="GO:0004180">
    <property type="term" value="F:carboxypeptidase activity"/>
    <property type="evidence" value="ECO:0007669"/>
    <property type="project" value="UniProtKB-ARBA"/>
</dbReference>
<comment type="similarity">
    <text evidence="2">Belongs to the YkuD family.</text>
</comment>
<dbReference type="OrthoDB" id="9778545at2"/>
<dbReference type="GO" id="GO:0016740">
    <property type="term" value="F:transferase activity"/>
    <property type="evidence" value="ECO:0007669"/>
    <property type="project" value="UniProtKB-KW"/>
</dbReference>
<keyword evidence="5 7" id="KW-0573">Peptidoglycan synthesis</keyword>
<protein>
    <submittedName>
        <fullName evidence="9">Murein L,D-transpeptidase YcbB/YkuD</fullName>
    </submittedName>
</protein>
<dbReference type="InterPro" id="IPR052905">
    <property type="entry name" value="LD-transpeptidase_YkuD-like"/>
</dbReference>
<comment type="caution">
    <text evidence="9">The sequence shown here is derived from an EMBL/GenBank/DDBJ whole genome shotgun (WGS) entry which is preliminary data.</text>
</comment>
<evidence type="ECO:0000256" key="1">
    <source>
        <dbReference type="ARBA" id="ARBA00004752"/>
    </source>
</evidence>
<gene>
    <name evidence="9" type="ORF">CLV78_10121</name>
</gene>
<evidence type="ECO:0000256" key="4">
    <source>
        <dbReference type="ARBA" id="ARBA00022960"/>
    </source>
</evidence>
<evidence type="ECO:0000313" key="9">
    <source>
        <dbReference type="EMBL" id="PRY25931.1"/>
    </source>
</evidence>
<comment type="pathway">
    <text evidence="1 7">Cell wall biogenesis; peptidoglycan biosynthesis.</text>
</comment>
<reference evidence="9 10" key="1">
    <citation type="submission" date="2018-03" db="EMBL/GenBank/DDBJ databases">
        <title>Genomic Encyclopedia of Archaeal and Bacterial Type Strains, Phase II (KMG-II): from individual species to whole genera.</title>
        <authorList>
            <person name="Goeker M."/>
        </authorList>
    </citation>
    <scope>NUCLEOTIDE SEQUENCE [LARGE SCALE GENOMIC DNA]</scope>
    <source>
        <strain evidence="9 10">DSM 29328</strain>
    </source>
</reference>
<dbReference type="SUPFAM" id="SSF47090">
    <property type="entry name" value="PGBD-like"/>
    <property type="match status" value="1"/>
</dbReference>
<dbReference type="PANTHER" id="PTHR41533">
    <property type="entry name" value="L,D-TRANSPEPTIDASE HI_1667-RELATED"/>
    <property type="match status" value="1"/>
</dbReference>
<accession>A0A2T0RXN2</accession>
<evidence type="ECO:0000256" key="2">
    <source>
        <dbReference type="ARBA" id="ARBA00005992"/>
    </source>
</evidence>
<feature type="active site" description="Nucleophile" evidence="7">
    <location>
        <position position="445"/>
    </location>
</feature>
<dbReference type="GO" id="GO:0009252">
    <property type="term" value="P:peptidoglycan biosynthetic process"/>
    <property type="evidence" value="ECO:0007669"/>
    <property type="project" value="UniProtKB-UniPathway"/>
</dbReference>
<evidence type="ECO:0000259" key="8">
    <source>
        <dbReference type="PROSITE" id="PS52029"/>
    </source>
</evidence>
<keyword evidence="10" id="KW-1185">Reference proteome</keyword>
<name>A0A2T0RXN2_9RHOB</name>
<evidence type="ECO:0000256" key="7">
    <source>
        <dbReference type="PROSITE-ProRule" id="PRU01373"/>
    </source>
</evidence>
<dbReference type="RefSeq" id="WP_106202753.1">
    <property type="nucleotide sequence ID" value="NZ_PVTD01000001.1"/>
</dbReference>
<dbReference type="PROSITE" id="PS52029">
    <property type="entry name" value="LD_TPASE"/>
    <property type="match status" value="1"/>
</dbReference>
<dbReference type="InterPro" id="IPR045380">
    <property type="entry name" value="LD_TPept_scaffold_dom"/>
</dbReference>
<keyword evidence="4 7" id="KW-0133">Cell shape</keyword>
<dbReference type="GO" id="GO:0071555">
    <property type="term" value="P:cell wall organization"/>
    <property type="evidence" value="ECO:0007669"/>
    <property type="project" value="UniProtKB-UniRule"/>
</dbReference>
<feature type="domain" description="L,D-TPase catalytic" evidence="8">
    <location>
        <begin position="294"/>
        <end position="470"/>
    </location>
</feature>
<dbReference type="InterPro" id="IPR005490">
    <property type="entry name" value="LD_TPept_cat_dom"/>
</dbReference>
<dbReference type="PANTHER" id="PTHR41533:SF2">
    <property type="entry name" value="BLR7131 PROTEIN"/>
    <property type="match status" value="1"/>
</dbReference>
<evidence type="ECO:0000256" key="3">
    <source>
        <dbReference type="ARBA" id="ARBA00022679"/>
    </source>
</evidence>
<dbReference type="Gene3D" id="1.10.101.10">
    <property type="entry name" value="PGBD-like superfamily/PGBD"/>
    <property type="match status" value="1"/>
</dbReference>
<dbReference type="Pfam" id="PF03734">
    <property type="entry name" value="YkuD"/>
    <property type="match status" value="1"/>
</dbReference>
<keyword evidence="6 7" id="KW-0961">Cell wall biogenesis/degradation</keyword>
<dbReference type="InterPro" id="IPR038063">
    <property type="entry name" value="Transpep_catalytic_dom"/>
</dbReference>
<dbReference type="InterPro" id="IPR002477">
    <property type="entry name" value="Peptidoglycan-bd-like"/>
</dbReference>
<dbReference type="AlphaFoldDB" id="A0A2T0RXN2"/>
<dbReference type="UniPathway" id="UPA00219"/>
<dbReference type="CDD" id="cd16913">
    <property type="entry name" value="YkuD_like"/>
    <property type="match status" value="1"/>
</dbReference>
<dbReference type="Pfam" id="PF01471">
    <property type="entry name" value="PG_binding_1"/>
    <property type="match status" value="1"/>
</dbReference>
<feature type="active site" description="Proton donor/acceptor" evidence="7">
    <location>
        <position position="426"/>
    </location>
</feature>
<dbReference type="InterPro" id="IPR036366">
    <property type="entry name" value="PGBDSf"/>
</dbReference>
<organism evidence="9 10">
    <name type="scientific">Aliiruegeria haliotis</name>
    <dbReference type="NCBI Taxonomy" id="1280846"/>
    <lineage>
        <taxon>Bacteria</taxon>
        <taxon>Pseudomonadati</taxon>
        <taxon>Pseudomonadota</taxon>
        <taxon>Alphaproteobacteria</taxon>
        <taxon>Rhodobacterales</taxon>
        <taxon>Roseobacteraceae</taxon>
        <taxon>Aliiruegeria</taxon>
    </lineage>
</organism>
<evidence type="ECO:0000256" key="6">
    <source>
        <dbReference type="ARBA" id="ARBA00023316"/>
    </source>
</evidence>
<dbReference type="GO" id="GO:0008360">
    <property type="term" value="P:regulation of cell shape"/>
    <property type="evidence" value="ECO:0007669"/>
    <property type="project" value="UniProtKB-UniRule"/>
</dbReference>
<proteinExistence type="inferred from homology"/>